<name>A0A2S7IS93_9BACT</name>
<proteinExistence type="predicted"/>
<keyword evidence="2" id="KW-0808">Transferase</keyword>
<dbReference type="Pfam" id="PF13673">
    <property type="entry name" value="Acetyltransf_10"/>
    <property type="match status" value="1"/>
</dbReference>
<dbReference type="InterPro" id="IPR016181">
    <property type="entry name" value="Acyl_CoA_acyltransferase"/>
</dbReference>
<accession>A0A2S7IS93</accession>
<organism evidence="2 3">
    <name type="scientific">Siphonobacter curvatus</name>
    <dbReference type="NCBI Taxonomy" id="2094562"/>
    <lineage>
        <taxon>Bacteria</taxon>
        <taxon>Pseudomonadati</taxon>
        <taxon>Bacteroidota</taxon>
        <taxon>Cytophagia</taxon>
        <taxon>Cytophagales</taxon>
        <taxon>Cytophagaceae</taxon>
        <taxon>Siphonobacter</taxon>
    </lineage>
</organism>
<dbReference type="EMBL" id="PTRA01000001">
    <property type="protein sequence ID" value="PQA60591.1"/>
    <property type="molecule type" value="Genomic_DNA"/>
</dbReference>
<protein>
    <submittedName>
        <fullName evidence="2">GNAT family N-acetyltransferase</fullName>
    </submittedName>
</protein>
<reference evidence="3" key="1">
    <citation type="submission" date="2018-02" db="EMBL/GenBank/DDBJ databases">
        <title>Genome sequencing of Solimonas sp. HR-BB.</title>
        <authorList>
            <person name="Lee Y."/>
            <person name="Jeon C.O."/>
        </authorList>
    </citation>
    <scope>NUCLEOTIDE SEQUENCE [LARGE SCALE GENOMIC DNA]</scope>
    <source>
        <strain evidence="3">HR-U</strain>
    </source>
</reference>
<gene>
    <name evidence="2" type="ORF">C5O19_13535</name>
</gene>
<dbReference type="SUPFAM" id="SSF55729">
    <property type="entry name" value="Acyl-CoA N-acyltransferases (Nat)"/>
    <property type="match status" value="1"/>
</dbReference>
<comment type="caution">
    <text evidence="2">The sequence shown here is derived from an EMBL/GenBank/DDBJ whole genome shotgun (WGS) entry which is preliminary data.</text>
</comment>
<keyword evidence="3" id="KW-1185">Reference proteome</keyword>
<dbReference type="OrthoDB" id="9796171at2"/>
<evidence type="ECO:0000313" key="2">
    <source>
        <dbReference type="EMBL" id="PQA60591.1"/>
    </source>
</evidence>
<dbReference type="Gene3D" id="3.40.630.30">
    <property type="match status" value="1"/>
</dbReference>
<dbReference type="InterPro" id="IPR000182">
    <property type="entry name" value="GNAT_dom"/>
</dbReference>
<dbReference type="GO" id="GO:0016747">
    <property type="term" value="F:acyltransferase activity, transferring groups other than amino-acyl groups"/>
    <property type="evidence" value="ECO:0007669"/>
    <property type="project" value="InterPro"/>
</dbReference>
<dbReference type="AlphaFoldDB" id="A0A2S7IS93"/>
<dbReference type="PROSITE" id="PS51186">
    <property type="entry name" value="GNAT"/>
    <property type="match status" value="1"/>
</dbReference>
<evidence type="ECO:0000259" key="1">
    <source>
        <dbReference type="PROSITE" id="PS51186"/>
    </source>
</evidence>
<dbReference type="CDD" id="cd04301">
    <property type="entry name" value="NAT_SF"/>
    <property type="match status" value="1"/>
</dbReference>
<dbReference type="RefSeq" id="WP_104713035.1">
    <property type="nucleotide sequence ID" value="NZ_PTRA01000001.1"/>
</dbReference>
<dbReference type="Proteomes" id="UP000239590">
    <property type="component" value="Unassembled WGS sequence"/>
</dbReference>
<evidence type="ECO:0000313" key="3">
    <source>
        <dbReference type="Proteomes" id="UP000239590"/>
    </source>
</evidence>
<sequence length="155" mass="17671">MQFVLKQFHELTPQELYDILALRAEVFIVEQKCPYQDIDGNDQKAWHCMGKDDTTGKLIAYTRLFAKDVCYQGYTAIGRVVTAPDVRSTGLGKRLMDASIAYCRRLFGPHSIKIGAQTYLLSFYKSLGFVSTGQEYVEDGIPHTYMTYEHHSKIS</sequence>
<feature type="domain" description="N-acetyltransferase" evidence="1">
    <location>
        <begin position="6"/>
        <end position="151"/>
    </location>
</feature>